<evidence type="ECO:0000313" key="4">
    <source>
        <dbReference type="Proteomes" id="UP001165085"/>
    </source>
</evidence>
<dbReference type="OrthoDB" id="197540at2759"/>
<keyword evidence="2" id="KW-0812">Transmembrane</keyword>
<feature type="transmembrane region" description="Helical" evidence="2">
    <location>
        <begin position="264"/>
        <end position="284"/>
    </location>
</feature>
<proteinExistence type="predicted"/>
<feature type="region of interest" description="Disordered" evidence="1">
    <location>
        <begin position="441"/>
        <end position="462"/>
    </location>
</feature>
<keyword evidence="4" id="KW-1185">Reference proteome</keyword>
<feature type="transmembrane region" description="Helical" evidence="2">
    <location>
        <begin position="167"/>
        <end position="185"/>
    </location>
</feature>
<evidence type="ECO:0000256" key="2">
    <source>
        <dbReference type="SAM" id="Phobius"/>
    </source>
</evidence>
<feature type="transmembrane region" description="Helical" evidence="2">
    <location>
        <begin position="121"/>
        <end position="142"/>
    </location>
</feature>
<keyword evidence="2" id="KW-0472">Membrane</keyword>
<organism evidence="3 4">
    <name type="scientific">Triparma strigata</name>
    <dbReference type="NCBI Taxonomy" id="1606541"/>
    <lineage>
        <taxon>Eukaryota</taxon>
        <taxon>Sar</taxon>
        <taxon>Stramenopiles</taxon>
        <taxon>Ochrophyta</taxon>
        <taxon>Bolidophyceae</taxon>
        <taxon>Parmales</taxon>
        <taxon>Triparmaceae</taxon>
        <taxon>Triparma</taxon>
    </lineage>
</organism>
<dbReference type="Proteomes" id="UP001165085">
    <property type="component" value="Unassembled WGS sequence"/>
</dbReference>
<dbReference type="AlphaFoldDB" id="A0A9W7EDX0"/>
<evidence type="ECO:0000313" key="3">
    <source>
        <dbReference type="EMBL" id="GMH75287.1"/>
    </source>
</evidence>
<feature type="transmembrane region" description="Helical" evidence="2">
    <location>
        <begin position="304"/>
        <end position="324"/>
    </location>
</feature>
<protein>
    <recommendedName>
        <fullName evidence="5">XK-related protein</fullName>
    </recommendedName>
</protein>
<reference evidence="4" key="1">
    <citation type="journal article" date="2023" name="Commun. Biol.">
        <title>Genome analysis of Parmales, the sister group of diatoms, reveals the evolutionary specialization of diatoms from phago-mixotrophs to photoautotrophs.</title>
        <authorList>
            <person name="Ban H."/>
            <person name="Sato S."/>
            <person name="Yoshikawa S."/>
            <person name="Yamada K."/>
            <person name="Nakamura Y."/>
            <person name="Ichinomiya M."/>
            <person name="Sato N."/>
            <person name="Blanc-Mathieu R."/>
            <person name="Endo H."/>
            <person name="Kuwata A."/>
            <person name="Ogata H."/>
        </authorList>
    </citation>
    <scope>NUCLEOTIDE SEQUENCE [LARGE SCALE GENOMIC DNA]</scope>
    <source>
        <strain evidence="4">NIES 3701</strain>
    </source>
</reference>
<evidence type="ECO:0000256" key="1">
    <source>
        <dbReference type="SAM" id="MobiDB-lite"/>
    </source>
</evidence>
<sequence length="462" mass="52045">MATDVMMITLYYRGNESGFALASLVCVSLNLFFQTFAVYVLNMNLGWKVQLRELLLVWTLIKPGVDAYRVAIEAPMEAGRKIEKHEEMTLFRVVEMIFEAVPGAAIQSYAIFFSTKFRTSAAFLALLSSISAAAFLSALTSYDYDTSADGRKTRPQFYGYIPASKRLKVLCFSSLFFISAFNLAVRILACFLLSRDMTILVSVLASELALYFSYKLWRRDWTYWTPFNGVVGALVTLMCRLCIKLLADWCAIVQFRHPNEVGGAYFSFSFVLTIALGMVSVYVYDDEEGESGEGKNLDKDTVMIVMGSACLGLILSFGALAMTMKRKYISTFLSLQTSNSYCQQCFTERSADEGRFAIFDFNEVKWKGDIGVDVSLWVNERLPVWLEAIQCCAGTFWLTHQKLSQIPEWVVEDQSLICTTWRAIDEAQMAEKAKTSMSTITVMDGRPTGPGNDTEFEYSELD</sequence>
<accession>A0A9W7EDX0</accession>
<gene>
    <name evidence="3" type="ORF">TrST_g7965</name>
</gene>
<feature type="transmembrane region" description="Helical" evidence="2">
    <location>
        <begin position="20"/>
        <end position="42"/>
    </location>
</feature>
<feature type="transmembrane region" description="Helical" evidence="2">
    <location>
        <begin position="223"/>
        <end position="243"/>
    </location>
</feature>
<evidence type="ECO:0008006" key="5">
    <source>
        <dbReference type="Google" id="ProtNLM"/>
    </source>
</evidence>
<keyword evidence="2" id="KW-1133">Transmembrane helix</keyword>
<comment type="caution">
    <text evidence="3">The sequence shown here is derived from an EMBL/GenBank/DDBJ whole genome shotgun (WGS) entry which is preliminary data.</text>
</comment>
<dbReference type="EMBL" id="BRXY01000188">
    <property type="protein sequence ID" value="GMH75287.1"/>
    <property type="molecule type" value="Genomic_DNA"/>
</dbReference>
<name>A0A9W7EDX0_9STRA</name>